<gene>
    <name evidence="2" type="ORF">SAMN03080617_02252</name>
</gene>
<evidence type="ECO:0008006" key="4">
    <source>
        <dbReference type="Google" id="ProtNLM"/>
    </source>
</evidence>
<organism evidence="2 3">
    <name type="scientific">Algoriphagus alkaliphilus</name>
    <dbReference type="NCBI Taxonomy" id="279824"/>
    <lineage>
        <taxon>Bacteria</taxon>
        <taxon>Pseudomonadati</taxon>
        <taxon>Bacteroidota</taxon>
        <taxon>Cytophagia</taxon>
        <taxon>Cytophagales</taxon>
        <taxon>Cyclobacteriaceae</taxon>
        <taxon>Algoriphagus</taxon>
    </lineage>
</organism>
<evidence type="ECO:0000313" key="3">
    <source>
        <dbReference type="Proteomes" id="UP000198756"/>
    </source>
</evidence>
<feature type="transmembrane region" description="Helical" evidence="1">
    <location>
        <begin position="21"/>
        <end position="46"/>
    </location>
</feature>
<dbReference type="RefSeq" id="WP_175454217.1">
    <property type="nucleotide sequence ID" value="NZ_FMXE01000014.1"/>
</dbReference>
<keyword evidence="3" id="KW-1185">Reference proteome</keyword>
<dbReference type="EMBL" id="FMXE01000014">
    <property type="protein sequence ID" value="SDA77728.1"/>
    <property type="molecule type" value="Genomic_DNA"/>
</dbReference>
<evidence type="ECO:0000256" key="1">
    <source>
        <dbReference type="SAM" id="Phobius"/>
    </source>
</evidence>
<dbReference type="Pfam" id="PF19451">
    <property type="entry name" value="DUF5989"/>
    <property type="match status" value="1"/>
</dbReference>
<accession>A0A1G5Y557</accession>
<dbReference type="Proteomes" id="UP000198756">
    <property type="component" value="Unassembled WGS sequence"/>
</dbReference>
<proteinExistence type="predicted"/>
<sequence>MDFLKDLWSFMKERKKFWLAPVIFILLLLGVLIIFGGGSALAPFIYTLF</sequence>
<dbReference type="InterPro" id="IPR046031">
    <property type="entry name" value="DUF5989"/>
</dbReference>
<protein>
    <recommendedName>
        <fullName evidence="4">SxtK</fullName>
    </recommendedName>
</protein>
<name>A0A1G5Y557_9BACT</name>
<reference evidence="3" key="1">
    <citation type="submission" date="2016-10" db="EMBL/GenBank/DDBJ databases">
        <authorList>
            <person name="Varghese N."/>
            <person name="Submissions S."/>
        </authorList>
    </citation>
    <scope>NUCLEOTIDE SEQUENCE [LARGE SCALE GENOMIC DNA]</scope>
    <source>
        <strain evidence="3">DSM 22703</strain>
    </source>
</reference>
<keyword evidence="1" id="KW-0472">Membrane</keyword>
<keyword evidence="1" id="KW-1133">Transmembrane helix</keyword>
<evidence type="ECO:0000313" key="2">
    <source>
        <dbReference type="EMBL" id="SDA77728.1"/>
    </source>
</evidence>
<dbReference type="AlphaFoldDB" id="A0A1G5Y557"/>
<dbReference type="STRING" id="279824.SAMN03080617_02252"/>
<keyword evidence="1" id="KW-0812">Transmembrane</keyword>